<feature type="binding site" evidence="3">
    <location>
        <begin position="506"/>
        <end position="507"/>
    </location>
    <ligand>
        <name>L-glutamate</name>
        <dbReference type="ChEBI" id="CHEBI:29985"/>
    </ligand>
</feature>
<dbReference type="GO" id="GO:0036374">
    <property type="term" value="F:glutathione hydrolase activity"/>
    <property type="evidence" value="ECO:0007669"/>
    <property type="project" value="InterPro"/>
</dbReference>
<feature type="transmembrane region" description="Helical" evidence="4">
    <location>
        <begin position="39"/>
        <end position="61"/>
    </location>
</feature>
<dbReference type="InterPro" id="IPR029055">
    <property type="entry name" value="Ntn_hydrolases_N"/>
</dbReference>
<keyword evidence="4" id="KW-0472">Membrane</keyword>
<keyword evidence="1" id="KW-1202">Platelet aggregation activating toxin</keyword>
<dbReference type="GO" id="GO:0005886">
    <property type="term" value="C:plasma membrane"/>
    <property type="evidence" value="ECO:0007669"/>
    <property type="project" value="TreeGrafter"/>
</dbReference>
<accession>A0A1B6C9Z6</accession>
<evidence type="ECO:0000256" key="3">
    <source>
        <dbReference type="PIRSR" id="PIRSR600101-2"/>
    </source>
</evidence>
<dbReference type="FunFam" id="3.60.20.40:FF:000001">
    <property type="entry name" value="Gamma-glutamyltranspeptidase 1"/>
    <property type="match status" value="1"/>
</dbReference>
<evidence type="ECO:0000256" key="4">
    <source>
        <dbReference type="SAM" id="Phobius"/>
    </source>
</evidence>
<dbReference type="NCBIfam" id="TIGR00066">
    <property type="entry name" value="g_glut_trans"/>
    <property type="match status" value="1"/>
</dbReference>
<evidence type="ECO:0000256" key="2">
    <source>
        <dbReference type="PIRSR" id="PIRSR600101-1"/>
    </source>
</evidence>
<keyword evidence="1" id="KW-0800">Toxin</keyword>
<organism evidence="5">
    <name type="scientific">Clastoptera arizonana</name>
    <name type="common">Arizona spittle bug</name>
    <dbReference type="NCBI Taxonomy" id="38151"/>
    <lineage>
        <taxon>Eukaryota</taxon>
        <taxon>Metazoa</taxon>
        <taxon>Ecdysozoa</taxon>
        <taxon>Arthropoda</taxon>
        <taxon>Hexapoda</taxon>
        <taxon>Insecta</taxon>
        <taxon>Pterygota</taxon>
        <taxon>Neoptera</taxon>
        <taxon>Paraneoptera</taxon>
        <taxon>Hemiptera</taxon>
        <taxon>Auchenorrhyncha</taxon>
        <taxon>Cercopoidea</taxon>
        <taxon>Clastopteridae</taxon>
        <taxon>Clastoptera</taxon>
    </lineage>
</organism>
<feature type="binding site" evidence="3">
    <location>
        <begin position="454"/>
        <end position="456"/>
    </location>
    <ligand>
        <name>L-glutamate</name>
        <dbReference type="ChEBI" id="CHEBI:29985"/>
    </ligand>
</feature>
<dbReference type="Gene3D" id="3.60.20.40">
    <property type="match status" value="1"/>
</dbReference>
<evidence type="ECO:0000256" key="1">
    <source>
        <dbReference type="ARBA" id="ARBA00084097"/>
    </source>
</evidence>
<feature type="binding site" evidence="3">
    <location>
        <position position="159"/>
    </location>
    <ligand>
        <name>L-glutamate</name>
        <dbReference type="ChEBI" id="CHEBI:29985"/>
    </ligand>
</feature>
<feature type="non-terminal residue" evidence="5">
    <location>
        <position position="1"/>
    </location>
</feature>
<proteinExistence type="predicted"/>
<dbReference type="PANTHER" id="PTHR11686">
    <property type="entry name" value="GAMMA GLUTAMYL TRANSPEPTIDASE"/>
    <property type="match status" value="1"/>
</dbReference>
<dbReference type="Gene3D" id="1.10.246.130">
    <property type="match status" value="1"/>
</dbReference>
<evidence type="ECO:0000313" key="5">
    <source>
        <dbReference type="EMBL" id="JAS10070.1"/>
    </source>
</evidence>
<feature type="binding site" evidence="3">
    <location>
        <position position="529"/>
    </location>
    <ligand>
        <name>L-glutamate</name>
        <dbReference type="ChEBI" id="CHEBI:29985"/>
    </ligand>
</feature>
<protein>
    <recommendedName>
        <fullName evidence="6">Gamma-glutamyltransferase</fullName>
    </recommendedName>
</protein>
<reference evidence="5" key="1">
    <citation type="submission" date="2015-12" db="EMBL/GenBank/DDBJ databases">
        <title>De novo transcriptome assembly of four potential Pierce s Disease insect vectors from Arizona vineyards.</title>
        <authorList>
            <person name="Tassone E.E."/>
        </authorList>
    </citation>
    <scope>NUCLEOTIDE SEQUENCE</scope>
</reference>
<dbReference type="Pfam" id="PF01019">
    <property type="entry name" value="G_glu_transpept"/>
    <property type="match status" value="1"/>
</dbReference>
<sequence>LLELSTAMAPPVNAKTKDLPRYSSVGDEWPVRSRIRKRYFVIVGVIATLTITLVATAAWYVNKSSDRQTLAEPPNPHQHLPPSPSILHEFKKAAVCTDGPPCSKVGRDIFYKGGSVVDAALAGLFCNGLINSQSMGLGGGFIMTIYKRNEKKAYSLVSRESAPANSTKFMFLNNPRSSITGALASGVPGELRGYWEAHKRFGKLPWKDILEPTLEICRDGYHMTKHQSDVLYVRKDEIYNDDNFRETFVDPNTGKIRPAGSLIKPKRLCKTLYIIANEGGDAIHNGSLTKILVNDIQEMGGIVTESDLNNYKPEWMEPITVKLHEHTLYTAPPPGSGALLAFVLNVLNGYNMTQSDISNLKNTTKTIHRLVEAFKYAYARRTELGDPNFVNVTELIQNLTSEEYANKIRLKILDNKTFDDPNHYGAVFYNKEDHGTAHISVISPNGDSVAVTSTVNLYFGAGVTSSRTGIILNSGMDDFSLPGQINYYGLKPSPYNFIEAGKRSMSSVCPTIIVDKTGEVLMVIGASGGTKIITSVAGTILRYLWLGQSIKEAVDESRIHHQLQPMEINYEYGIIDPLISQLEGLGHKTKRYRDRGSIVCALARKNEKIYANADYRKAGEVFGID</sequence>
<dbReference type="EMBL" id="GEDC01027228">
    <property type="protein sequence ID" value="JAS10070.1"/>
    <property type="molecule type" value="Transcribed_RNA"/>
</dbReference>
<dbReference type="FunFam" id="1.10.246.130:FF:000002">
    <property type="entry name" value="glutathione hydrolase 1 proenzyme"/>
    <property type="match status" value="1"/>
</dbReference>
<dbReference type="PRINTS" id="PR01210">
    <property type="entry name" value="GGTRANSPTASE"/>
</dbReference>
<dbReference type="InterPro" id="IPR000101">
    <property type="entry name" value="GGT_peptidase"/>
</dbReference>
<dbReference type="AlphaFoldDB" id="A0A1B6C9Z6"/>
<name>A0A1B6C9Z6_9HEMI</name>
<dbReference type="GO" id="GO:0006751">
    <property type="term" value="P:glutathione catabolic process"/>
    <property type="evidence" value="ECO:0007669"/>
    <property type="project" value="InterPro"/>
</dbReference>
<gene>
    <name evidence="5" type="ORF">g.25897</name>
</gene>
<dbReference type="InterPro" id="IPR043138">
    <property type="entry name" value="GGT_lsub"/>
</dbReference>
<dbReference type="PANTHER" id="PTHR11686:SF9">
    <property type="entry name" value="RE13973P"/>
    <property type="match status" value="1"/>
</dbReference>
<feature type="active site" description="Nucleophile" evidence="2">
    <location>
        <position position="436"/>
    </location>
</feature>
<dbReference type="SUPFAM" id="SSF56235">
    <property type="entry name" value="N-terminal nucleophile aminohydrolases (Ntn hydrolases)"/>
    <property type="match status" value="1"/>
</dbReference>
<keyword evidence="4" id="KW-0812">Transmembrane</keyword>
<dbReference type="InterPro" id="IPR043137">
    <property type="entry name" value="GGT_ssub_C"/>
</dbReference>
<evidence type="ECO:0008006" key="6">
    <source>
        <dbReference type="Google" id="ProtNLM"/>
    </source>
</evidence>
<feature type="binding site" evidence="3">
    <location>
        <position position="478"/>
    </location>
    <ligand>
        <name>L-glutamate</name>
        <dbReference type="ChEBI" id="CHEBI:29985"/>
    </ligand>
</feature>
<keyword evidence="1" id="KW-1199">Hemostasis impairing toxin</keyword>
<keyword evidence="4" id="KW-1133">Transmembrane helix</keyword>